<reference evidence="2" key="1">
    <citation type="journal article" date="2022" name="Mol. Ecol. Resour.">
        <title>The genomes of chicory, endive, great burdock and yacon provide insights into Asteraceae palaeo-polyploidization history and plant inulin production.</title>
        <authorList>
            <person name="Fan W."/>
            <person name="Wang S."/>
            <person name="Wang H."/>
            <person name="Wang A."/>
            <person name="Jiang F."/>
            <person name="Liu H."/>
            <person name="Zhao H."/>
            <person name="Xu D."/>
            <person name="Zhang Y."/>
        </authorList>
    </citation>
    <scope>NUCLEOTIDE SEQUENCE [LARGE SCALE GENOMIC DNA]</scope>
    <source>
        <strain evidence="2">cv. Yunnan</strain>
    </source>
</reference>
<proteinExistence type="predicted"/>
<accession>A0ACB9B5I0</accession>
<dbReference type="Proteomes" id="UP001056120">
    <property type="component" value="Linkage Group LG23"/>
</dbReference>
<sequence length="141" mass="15527">MPNTQLSISGDVQAPISSYVDGEAVDFKSVDLAIISNVLGNMIIDTDLASSFKQDDIHRHEKDTELTSGYALLSFVLTEVKRFFSPVLMVSVIASVSVGLFHRGFFVPKSFSRGMKAVGIVEIGCEEIFELVMSIDEKQFE</sequence>
<evidence type="ECO:0000313" key="2">
    <source>
        <dbReference type="Proteomes" id="UP001056120"/>
    </source>
</evidence>
<comment type="caution">
    <text evidence="1">The sequence shown here is derived from an EMBL/GenBank/DDBJ whole genome shotgun (WGS) entry which is preliminary data.</text>
</comment>
<reference evidence="1 2" key="2">
    <citation type="journal article" date="2022" name="Mol. Ecol. Resour.">
        <title>The genomes of chicory, endive, great burdock and yacon provide insights into Asteraceae paleo-polyploidization history and plant inulin production.</title>
        <authorList>
            <person name="Fan W."/>
            <person name="Wang S."/>
            <person name="Wang H."/>
            <person name="Wang A."/>
            <person name="Jiang F."/>
            <person name="Liu H."/>
            <person name="Zhao H."/>
            <person name="Xu D."/>
            <person name="Zhang Y."/>
        </authorList>
    </citation>
    <scope>NUCLEOTIDE SEQUENCE [LARGE SCALE GENOMIC DNA]</scope>
    <source>
        <strain evidence="2">cv. Yunnan</strain>
        <tissue evidence="1">Leaves</tissue>
    </source>
</reference>
<dbReference type="EMBL" id="CM042040">
    <property type="protein sequence ID" value="KAI3717619.1"/>
    <property type="molecule type" value="Genomic_DNA"/>
</dbReference>
<evidence type="ECO:0000313" key="1">
    <source>
        <dbReference type="EMBL" id="KAI3717619.1"/>
    </source>
</evidence>
<keyword evidence="2" id="KW-1185">Reference proteome</keyword>
<organism evidence="1 2">
    <name type="scientific">Smallanthus sonchifolius</name>
    <dbReference type="NCBI Taxonomy" id="185202"/>
    <lineage>
        <taxon>Eukaryota</taxon>
        <taxon>Viridiplantae</taxon>
        <taxon>Streptophyta</taxon>
        <taxon>Embryophyta</taxon>
        <taxon>Tracheophyta</taxon>
        <taxon>Spermatophyta</taxon>
        <taxon>Magnoliopsida</taxon>
        <taxon>eudicotyledons</taxon>
        <taxon>Gunneridae</taxon>
        <taxon>Pentapetalae</taxon>
        <taxon>asterids</taxon>
        <taxon>campanulids</taxon>
        <taxon>Asterales</taxon>
        <taxon>Asteraceae</taxon>
        <taxon>Asteroideae</taxon>
        <taxon>Heliantheae alliance</taxon>
        <taxon>Millerieae</taxon>
        <taxon>Smallanthus</taxon>
    </lineage>
</organism>
<protein>
    <submittedName>
        <fullName evidence="1">Uncharacterized protein</fullName>
    </submittedName>
</protein>
<name>A0ACB9B5I0_9ASTR</name>
<gene>
    <name evidence="1" type="ORF">L1987_69351</name>
</gene>